<dbReference type="Proteomes" id="UP001597045">
    <property type="component" value="Unassembled WGS sequence"/>
</dbReference>
<evidence type="ECO:0000313" key="1">
    <source>
        <dbReference type="EMBL" id="MFD1044655.1"/>
    </source>
</evidence>
<sequence>MNDNPNTTPTGFGVTQDIGPWQVLMQWAPGGVEGAGPRYLTIRPAEGATDADLAAGLSSTVLRQVDFQAALAKWRTFTAGDDTRVSEFQKHLQPYVESFTSVLRATLAEGVTDRYLAWLSAAYVTIVKAGEKSVNENLGQLIGRNAGTARSHLTKARALNLLTKMEGKAGGDLTEKAQLIIENHINEMSTTPDG</sequence>
<gene>
    <name evidence="1" type="ORF">ACFQ1S_03125</name>
</gene>
<organism evidence="1 2">
    <name type="scientific">Kibdelosporangium lantanae</name>
    <dbReference type="NCBI Taxonomy" id="1497396"/>
    <lineage>
        <taxon>Bacteria</taxon>
        <taxon>Bacillati</taxon>
        <taxon>Actinomycetota</taxon>
        <taxon>Actinomycetes</taxon>
        <taxon>Pseudonocardiales</taxon>
        <taxon>Pseudonocardiaceae</taxon>
        <taxon>Kibdelosporangium</taxon>
    </lineage>
</organism>
<accession>A0ABW3M1T8</accession>
<protein>
    <submittedName>
        <fullName evidence="1">Uncharacterized protein</fullName>
    </submittedName>
</protein>
<proteinExistence type="predicted"/>
<comment type="caution">
    <text evidence="1">The sequence shown here is derived from an EMBL/GenBank/DDBJ whole genome shotgun (WGS) entry which is preliminary data.</text>
</comment>
<name>A0ABW3M1T8_9PSEU</name>
<dbReference type="EMBL" id="JBHTIS010000096">
    <property type="protein sequence ID" value="MFD1044655.1"/>
    <property type="molecule type" value="Genomic_DNA"/>
</dbReference>
<evidence type="ECO:0000313" key="2">
    <source>
        <dbReference type="Proteomes" id="UP001597045"/>
    </source>
</evidence>
<reference evidence="2" key="1">
    <citation type="journal article" date="2019" name="Int. J. Syst. Evol. Microbiol.">
        <title>The Global Catalogue of Microorganisms (GCM) 10K type strain sequencing project: providing services to taxonomists for standard genome sequencing and annotation.</title>
        <authorList>
            <consortium name="The Broad Institute Genomics Platform"/>
            <consortium name="The Broad Institute Genome Sequencing Center for Infectious Disease"/>
            <person name="Wu L."/>
            <person name="Ma J."/>
        </authorList>
    </citation>
    <scope>NUCLEOTIDE SEQUENCE [LARGE SCALE GENOMIC DNA]</scope>
    <source>
        <strain evidence="2">JCM 31486</strain>
    </source>
</reference>
<keyword evidence="2" id="KW-1185">Reference proteome</keyword>